<name>A0A0E9QQS4_ANGAN</name>
<protein>
    <submittedName>
        <fullName evidence="1">Uncharacterized protein</fullName>
    </submittedName>
</protein>
<dbReference type="EMBL" id="GBXM01090129">
    <property type="protein sequence ID" value="JAH18448.1"/>
    <property type="molecule type" value="Transcribed_RNA"/>
</dbReference>
<sequence>MFPLHRRTADRAEAEGVEAIVTGKSFCSKYYRQNKVCLTASGS</sequence>
<proteinExistence type="predicted"/>
<dbReference type="AlphaFoldDB" id="A0A0E9QQS4"/>
<organism evidence="1">
    <name type="scientific">Anguilla anguilla</name>
    <name type="common">European freshwater eel</name>
    <name type="synonym">Muraena anguilla</name>
    <dbReference type="NCBI Taxonomy" id="7936"/>
    <lineage>
        <taxon>Eukaryota</taxon>
        <taxon>Metazoa</taxon>
        <taxon>Chordata</taxon>
        <taxon>Craniata</taxon>
        <taxon>Vertebrata</taxon>
        <taxon>Euteleostomi</taxon>
        <taxon>Actinopterygii</taxon>
        <taxon>Neopterygii</taxon>
        <taxon>Teleostei</taxon>
        <taxon>Anguilliformes</taxon>
        <taxon>Anguillidae</taxon>
        <taxon>Anguilla</taxon>
    </lineage>
</organism>
<reference evidence="1" key="1">
    <citation type="submission" date="2014-11" db="EMBL/GenBank/DDBJ databases">
        <authorList>
            <person name="Amaro Gonzalez C."/>
        </authorList>
    </citation>
    <scope>NUCLEOTIDE SEQUENCE</scope>
</reference>
<evidence type="ECO:0000313" key="1">
    <source>
        <dbReference type="EMBL" id="JAH18448.1"/>
    </source>
</evidence>
<accession>A0A0E9QQS4</accession>
<reference evidence="1" key="2">
    <citation type="journal article" date="2015" name="Fish Shellfish Immunol.">
        <title>Early steps in the European eel (Anguilla anguilla)-Vibrio vulnificus interaction in the gills: Role of the RtxA13 toxin.</title>
        <authorList>
            <person name="Callol A."/>
            <person name="Pajuelo D."/>
            <person name="Ebbesson L."/>
            <person name="Teles M."/>
            <person name="MacKenzie S."/>
            <person name="Amaro C."/>
        </authorList>
    </citation>
    <scope>NUCLEOTIDE SEQUENCE</scope>
</reference>